<dbReference type="Pfam" id="PF00566">
    <property type="entry name" value="RabGAP-TBC"/>
    <property type="match status" value="1"/>
</dbReference>
<keyword evidence="3" id="KW-1185">Reference proteome</keyword>
<dbReference type="InterPro" id="IPR035969">
    <property type="entry name" value="Rab-GAP_TBC_sf"/>
</dbReference>
<dbReference type="PANTHER" id="PTHR22957">
    <property type="entry name" value="TBC1 DOMAIN FAMILY MEMBER GTPASE-ACTIVATING PROTEIN"/>
    <property type="match status" value="1"/>
</dbReference>
<proteinExistence type="predicted"/>
<dbReference type="Gene3D" id="1.10.8.270">
    <property type="entry name" value="putative rabgap domain of human tbc1 domain family member 14 like domains"/>
    <property type="match status" value="1"/>
</dbReference>
<feature type="domain" description="Rab-GAP TBC" evidence="1">
    <location>
        <begin position="238"/>
        <end position="480"/>
    </location>
</feature>
<name>A0ABR2KYY9_9EUKA</name>
<evidence type="ECO:0000313" key="2">
    <source>
        <dbReference type="EMBL" id="KAK8895652.1"/>
    </source>
</evidence>
<accession>A0ABR2KYY9</accession>
<dbReference type="PROSITE" id="PS50086">
    <property type="entry name" value="TBC_RABGAP"/>
    <property type="match status" value="1"/>
</dbReference>
<dbReference type="SMART" id="SM00164">
    <property type="entry name" value="TBC"/>
    <property type="match status" value="1"/>
</dbReference>
<sequence>MDLFDSISKLKAEVVSLFHRVSTYIPGNGNVSGVLIVAKNDNELVFWWRDYPEPKSYFPTNKEEKAKFAIILRSNNVQKIMINYHPNEAYLLISTIQPANMHQFLFPPESSSQLLNLAQILSLYQNFKQNQSSTNNNKDESSNSLENAVNFIAESYSATESRHHLYEFTIEKGQMSIPIDFSINGLLPQNVVYVKPDLHIISQFKIVADDFIKNPILESELSSFKSLDELKLSVMNRGVDQSIRSIVWPLIFGILPFDKNKSENILKSRVEEYISIRKQWQTLSKIQLKYFSSVRDAFSTIRVDVKRTHIPKQILQLSLNESTDSNIDISETVNDDDDNLISSPWLQRLSSILKTFTMWNLNVRYTQGLNDLVVIFMTVFCRMYENDNDVAEALTFWCFASFVELNSSGLIAENLMMKQSLELPKIMEIIEKFHPACAKWLRMNNVGDLSFLISSFILAYGRSFSHESILRIWEALACVEAPWLFLRYFSASLIILSFPSFQQVPNCSTGKLVSMLDRIFYNQEIGAVIGVSIKMMTSSNANNKDENSSSEKRKKSSSIFKSGGVILFKPITKYNDTYESVEALFE</sequence>
<dbReference type="Gene3D" id="1.10.472.80">
    <property type="entry name" value="Ypt/Rab-GAP domain of gyp1p, domain 3"/>
    <property type="match status" value="1"/>
</dbReference>
<evidence type="ECO:0000259" key="1">
    <source>
        <dbReference type="PROSITE" id="PS50086"/>
    </source>
</evidence>
<protein>
    <recommendedName>
        <fullName evidence="1">Rab-GAP TBC domain-containing protein</fullName>
    </recommendedName>
</protein>
<comment type="caution">
    <text evidence="2">The sequence shown here is derived from an EMBL/GenBank/DDBJ whole genome shotgun (WGS) entry which is preliminary data.</text>
</comment>
<evidence type="ECO:0000313" key="3">
    <source>
        <dbReference type="Proteomes" id="UP001470230"/>
    </source>
</evidence>
<dbReference type="InterPro" id="IPR000195">
    <property type="entry name" value="Rab-GAP-TBC_dom"/>
</dbReference>
<dbReference type="EMBL" id="JAPFFF010000003">
    <property type="protein sequence ID" value="KAK8895652.1"/>
    <property type="molecule type" value="Genomic_DNA"/>
</dbReference>
<dbReference type="Proteomes" id="UP001470230">
    <property type="component" value="Unassembled WGS sequence"/>
</dbReference>
<dbReference type="PANTHER" id="PTHR22957:SF661">
    <property type="entry name" value="GH16847P"/>
    <property type="match status" value="1"/>
</dbReference>
<dbReference type="SUPFAM" id="SSF47923">
    <property type="entry name" value="Ypt/Rab-GAP domain of gyp1p"/>
    <property type="match status" value="2"/>
</dbReference>
<reference evidence="2 3" key="1">
    <citation type="submission" date="2024-04" db="EMBL/GenBank/DDBJ databases">
        <title>Tritrichomonas musculus Genome.</title>
        <authorList>
            <person name="Alves-Ferreira E."/>
            <person name="Grigg M."/>
            <person name="Lorenzi H."/>
            <person name="Galac M."/>
        </authorList>
    </citation>
    <scope>NUCLEOTIDE SEQUENCE [LARGE SCALE GENOMIC DNA]</scope>
    <source>
        <strain evidence="2 3">EAF2021</strain>
    </source>
</reference>
<gene>
    <name evidence="2" type="ORF">M9Y10_024122</name>
</gene>
<organism evidence="2 3">
    <name type="scientific">Tritrichomonas musculus</name>
    <dbReference type="NCBI Taxonomy" id="1915356"/>
    <lineage>
        <taxon>Eukaryota</taxon>
        <taxon>Metamonada</taxon>
        <taxon>Parabasalia</taxon>
        <taxon>Tritrichomonadida</taxon>
        <taxon>Tritrichomonadidae</taxon>
        <taxon>Tritrichomonas</taxon>
    </lineage>
</organism>